<reference evidence="1" key="1">
    <citation type="submission" date="2020-05" db="EMBL/GenBank/DDBJ databases">
        <authorList>
            <person name="Chiriac C."/>
            <person name="Salcher M."/>
            <person name="Ghai R."/>
            <person name="Kavagutti S V."/>
        </authorList>
    </citation>
    <scope>NUCLEOTIDE SEQUENCE</scope>
</reference>
<sequence>MGRIFEGFAVEQTCNKEVSLLPQRELVVEIEVGVVGQ</sequence>
<evidence type="ECO:0000313" key="1">
    <source>
        <dbReference type="EMBL" id="CAB4583285.1"/>
    </source>
</evidence>
<proteinExistence type="predicted"/>
<organism evidence="1">
    <name type="scientific">freshwater metagenome</name>
    <dbReference type="NCBI Taxonomy" id="449393"/>
    <lineage>
        <taxon>unclassified sequences</taxon>
        <taxon>metagenomes</taxon>
        <taxon>ecological metagenomes</taxon>
    </lineage>
</organism>
<dbReference type="EMBL" id="CAEZTY010000023">
    <property type="protein sequence ID" value="CAB4583285.1"/>
    <property type="molecule type" value="Genomic_DNA"/>
</dbReference>
<dbReference type="AlphaFoldDB" id="A0A6J6F6T5"/>
<name>A0A6J6F6T5_9ZZZZ</name>
<protein>
    <submittedName>
        <fullName evidence="1">Unannotated protein</fullName>
    </submittedName>
</protein>
<accession>A0A6J6F6T5</accession>
<gene>
    <name evidence="1" type="ORF">UFOPK1762_00799</name>
</gene>